<feature type="region of interest" description="Disordered" evidence="2">
    <location>
        <begin position="592"/>
        <end position="639"/>
    </location>
</feature>
<dbReference type="Proteomes" id="UP000637239">
    <property type="component" value="Chromosome 4"/>
</dbReference>
<protein>
    <submittedName>
        <fullName evidence="3">Uncharacterized protein</fullName>
    </submittedName>
</protein>
<keyword evidence="1" id="KW-0175">Coiled coil</keyword>
<organism evidence="3 4">
    <name type="scientific">Aspergillus chevalieri</name>
    <name type="common">Eurotium chevalieri</name>
    <dbReference type="NCBI Taxonomy" id="182096"/>
    <lineage>
        <taxon>Eukaryota</taxon>
        <taxon>Fungi</taxon>
        <taxon>Dikarya</taxon>
        <taxon>Ascomycota</taxon>
        <taxon>Pezizomycotina</taxon>
        <taxon>Eurotiomycetes</taxon>
        <taxon>Eurotiomycetidae</taxon>
        <taxon>Eurotiales</taxon>
        <taxon>Aspergillaceae</taxon>
        <taxon>Aspergillus</taxon>
        <taxon>Aspergillus subgen. Aspergillus</taxon>
    </lineage>
</organism>
<feature type="region of interest" description="Disordered" evidence="2">
    <location>
        <begin position="67"/>
        <end position="210"/>
    </location>
</feature>
<dbReference type="GeneID" id="66982332"/>
<evidence type="ECO:0000313" key="4">
    <source>
        <dbReference type="Proteomes" id="UP000637239"/>
    </source>
</evidence>
<feature type="compositionally biased region" description="Basic and acidic residues" evidence="2">
    <location>
        <begin position="415"/>
        <end position="424"/>
    </location>
</feature>
<feature type="coiled-coil region" evidence="1">
    <location>
        <begin position="711"/>
        <end position="738"/>
    </location>
</feature>
<feature type="compositionally biased region" description="Pro residues" evidence="2">
    <location>
        <begin position="390"/>
        <end position="405"/>
    </location>
</feature>
<feature type="compositionally biased region" description="Acidic residues" evidence="2">
    <location>
        <begin position="145"/>
        <end position="195"/>
    </location>
</feature>
<evidence type="ECO:0000256" key="2">
    <source>
        <dbReference type="SAM" id="MobiDB-lite"/>
    </source>
</evidence>
<feature type="region of interest" description="Disordered" evidence="2">
    <location>
        <begin position="552"/>
        <end position="573"/>
    </location>
</feature>
<keyword evidence="4" id="KW-1185">Reference proteome</keyword>
<sequence>MPPKRASRTPQPAPQRVYDLRKTHIPRISPPPEEGYQGRKNTNGVYVPRAAATKAAAIRRRAAAARAARANEEADASPGLPQTRLRTLNRRSTTPQARRSATPGKRVQFALQNAQPKPSSAAKSNASSQKEALHRRAASTSTEPETTEADEASEASYDEEEVYEEGVNEDHDENGPEDEESGQMDDEGSADEDDNLPSIDDRDVDTEEEASARALYDAKEKYRELIGRRVLDEARRRYPEGVQRQPREVETSDLEAALEDAMRAADYPVGIILNIRINKKPYVKKSLPDSQRRSFNMEDVEKAFLSAIAPTVGEEEYQIMARRVTVKHSSGRGGTTHHDFDDFDTANGSHILSIIDKHHSRHRTGMIEAHFDINVQCDAILPTPKRSRQPEPPSSDIPSSPPSFPPKKRQNRSSRLQEQHSTRLDTIRVAGNFQRQLMDRWRCHDPNCTNKDNYCFPDPTERTKHFNITAVQHEAWANAISNGEATIQNPPVKMLRYWEEHQGALNRQSRQPARQTFIQQTKSSLERLAEMQQQMHERMLEARMYDQMDALEEKQERREERNERRRMEQERREHELAHARLMYMPPHYAAMPYSHGQSPRPMMPISGQYPAAQYPRAPITPQAASRASQKRRSSPIDETTDEYELLESFFYWKNVNTPNPRQKEKWNQVKEIVFQNDWTIQDLKDMEDDASPMYQRAIKAGISDGFTRLIQRELQAFKRDVRRQKEAHEEELQAIATLGQLGHQTDIEGSEFMRYT</sequence>
<dbReference type="AlphaFoldDB" id="A0A7R7VNK3"/>
<evidence type="ECO:0000256" key="1">
    <source>
        <dbReference type="SAM" id="Coils"/>
    </source>
</evidence>
<dbReference type="CDD" id="cd22541">
    <property type="entry name" value="SP5_N"/>
    <property type="match status" value="1"/>
</dbReference>
<feature type="region of interest" description="Disordered" evidence="2">
    <location>
        <begin position="1"/>
        <end position="47"/>
    </location>
</feature>
<feature type="region of interest" description="Disordered" evidence="2">
    <location>
        <begin position="383"/>
        <end position="424"/>
    </location>
</feature>
<reference evidence="3" key="2">
    <citation type="submission" date="2021-02" db="EMBL/GenBank/DDBJ databases">
        <title>Aspergillus chevalieri M1 genome sequence.</title>
        <authorList>
            <person name="Kadooka C."/>
            <person name="Mori K."/>
            <person name="Futagami T."/>
        </authorList>
    </citation>
    <scope>NUCLEOTIDE SEQUENCE</scope>
    <source>
        <strain evidence="3">M1</strain>
    </source>
</reference>
<dbReference type="RefSeq" id="XP_043136495.1">
    <property type="nucleotide sequence ID" value="XM_043278747.1"/>
</dbReference>
<gene>
    <name evidence="3" type="ORF">ACHE_40537S</name>
</gene>
<name>A0A7R7VNK3_ASPCH</name>
<accession>A0A7R7VNK3</accession>
<reference evidence="3" key="1">
    <citation type="submission" date="2021-01" db="EMBL/GenBank/DDBJ databases">
        <authorList>
            <consortium name="Aspergillus chevalieri M1 genome sequencing consortium"/>
            <person name="Kazuki M."/>
            <person name="Futagami T."/>
        </authorList>
    </citation>
    <scope>NUCLEOTIDE SEQUENCE</scope>
    <source>
        <strain evidence="3">M1</strain>
    </source>
</reference>
<dbReference type="KEGG" id="ache:ACHE_40537S"/>
<dbReference type="EMBL" id="AP024419">
    <property type="protein sequence ID" value="BCR87973.1"/>
    <property type="molecule type" value="Genomic_DNA"/>
</dbReference>
<evidence type="ECO:0000313" key="3">
    <source>
        <dbReference type="EMBL" id="BCR87973.1"/>
    </source>
</evidence>
<feature type="compositionally biased region" description="Low complexity" evidence="2">
    <location>
        <begin position="83"/>
        <end position="94"/>
    </location>
</feature>
<proteinExistence type="predicted"/>
<feature type="compositionally biased region" description="Low complexity" evidence="2">
    <location>
        <begin position="113"/>
        <end position="129"/>
    </location>
</feature>